<gene>
    <name evidence="1" type="ORF">CSKR_104407</name>
</gene>
<proteinExistence type="predicted"/>
<keyword evidence="2" id="KW-1185">Reference proteome</keyword>
<dbReference type="AlphaFoldDB" id="A0A419PLJ9"/>
<reference evidence="1 2" key="2">
    <citation type="journal article" date="2021" name="Genomics">
        <title>High-quality reference genome for Clonorchis sinensis.</title>
        <authorList>
            <person name="Young N.D."/>
            <person name="Stroehlein A.J."/>
            <person name="Kinkar L."/>
            <person name="Wang T."/>
            <person name="Sohn W.M."/>
            <person name="Chang B.C.H."/>
            <person name="Kaur P."/>
            <person name="Weisz D."/>
            <person name="Dudchenko O."/>
            <person name="Aiden E.L."/>
            <person name="Korhonen P.K."/>
            <person name="Gasser R.B."/>
        </authorList>
    </citation>
    <scope>NUCLEOTIDE SEQUENCE [LARGE SCALE GENOMIC DNA]</scope>
    <source>
        <strain evidence="1">Cs-k2</strain>
    </source>
</reference>
<reference evidence="1 2" key="1">
    <citation type="journal article" date="2018" name="Biotechnol. Adv.">
        <title>Improved genomic resources and new bioinformatic workflow for the carcinogenic parasite Clonorchis sinensis: Biotechnological implications.</title>
        <authorList>
            <person name="Wang D."/>
            <person name="Korhonen P.K."/>
            <person name="Gasser R.B."/>
            <person name="Young N.D."/>
        </authorList>
    </citation>
    <scope>NUCLEOTIDE SEQUENCE [LARGE SCALE GENOMIC DNA]</scope>
    <source>
        <strain evidence="1">Cs-k2</strain>
    </source>
</reference>
<name>A0A419PLJ9_CLOSI</name>
<dbReference type="Proteomes" id="UP000286415">
    <property type="component" value="Unassembled WGS sequence"/>
</dbReference>
<sequence length="109" mass="12496">MFAKILAQIFKQNLQFLGPTDPRFVSRLTSHWLYITRKWAVHAEPGSVHFGNVTNNYLKNALSHENALHLQFIAMDDLGGSLTSSGYADIRAEFNYYILASRCLPKWNH</sequence>
<organism evidence="1 2">
    <name type="scientific">Clonorchis sinensis</name>
    <name type="common">Chinese liver fluke</name>
    <dbReference type="NCBI Taxonomy" id="79923"/>
    <lineage>
        <taxon>Eukaryota</taxon>
        <taxon>Metazoa</taxon>
        <taxon>Spiralia</taxon>
        <taxon>Lophotrochozoa</taxon>
        <taxon>Platyhelminthes</taxon>
        <taxon>Trematoda</taxon>
        <taxon>Digenea</taxon>
        <taxon>Opisthorchiida</taxon>
        <taxon>Opisthorchiata</taxon>
        <taxon>Opisthorchiidae</taxon>
        <taxon>Clonorchis</taxon>
    </lineage>
</organism>
<dbReference type="EMBL" id="NIRI02000013">
    <property type="protein sequence ID" value="KAG5453317.1"/>
    <property type="molecule type" value="Genomic_DNA"/>
</dbReference>
<protein>
    <submittedName>
        <fullName evidence="1">Uncharacterized protein</fullName>
    </submittedName>
</protein>
<comment type="caution">
    <text evidence="1">The sequence shown here is derived from an EMBL/GenBank/DDBJ whole genome shotgun (WGS) entry which is preliminary data.</text>
</comment>
<dbReference type="InParanoid" id="A0A419PLJ9"/>
<evidence type="ECO:0000313" key="1">
    <source>
        <dbReference type="EMBL" id="KAG5453317.1"/>
    </source>
</evidence>
<evidence type="ECO:0000313" key="2">
    <source>
        <dbReference type="Proteomes" id="UP000286415"/>
    </source>
</evidence>
<accession>A0A419PLJ9</accession>